<organism evidence="1 2">
    <name type="scientific">Gemmata palustris</name>
    <dbReference type="NCBI Taxonomy" id="2822762"/>
    <lineage>
        <taxon>Bacteria</taxon>
        <taxon>Pseudomonadati</taxon>
        <taxon>Planctomycetota</taxon>
        <taxon>Planctomycetia</taxon>
        <taxon>Gemmatales</taxon>
        <taxon>Gemmataceae</taxon>
        <taxon>Gemmata</taxon>
    </lineage>
</organism>
<dbReference type="EMBL" id="JAGKQQ010000001">
    <property type="protein sequence ID" value="MBP3955338.1"/>
    <property type="molecule type" value="Genomic_DNA"/>
</dbReference>
<comment type="caution">
    <text evidence="1">The sequence shown here is derived from an EMBL/GenBank/DDBJ whole genome shotgun (WGS) entry which is preliminary data.</text>
</comment>
<evidence type="ECO:0000313" key="2">
    <source>
        <dbReference type="Proteomes" id="UP000676565"/>
    </source>
</evidence>
<name>A0ABS5BNN3_9BACT</name>
<gene>
    <name evidence="1" type="ORF">J8F10_08600</name>
</gene>
<sequence length="239" mass="26886">MTVGDSNEWDGFLEGGGVSAVLELTLEAWDQISPPVHDELEEAVSIRLYAAMLKKRDRQAHRFLIRYEDVEIDVDLAKETGRKDIVFFPGHDGSYYYCLEAKRLNARVDGVMKSLADQYIKEGMQRFVDGKYSRHVDHGGMIGYVLDGDVTRAMDNVLKNIKKHHLSLGLEAPGEWEACPYRPNDTRAKESRHTRADAMVLFRLQHLFVSAMPAPPKAKAAVKAKVKKAQGKATATKKK</sequence>
<keyword evidence="2" id="KW-1185">Reference proteome</keyword>
<reference evidence="1 2" key="1">
    <citation type="submission" date="2021-04" db="EMBL/GenBank/DDBJ databases">
        <authorList>
            <person name="Ivanova A."/>
        </authorList>
    </citation>
    <scope>NUCLEOTIDE SEQUENCE [LARGE SCALE GENOMIC DNA]</scope>
    <source>
        <strain evidence="1 2">G18</strain>
    </source>
</reference>
<evidence type="ECO:0000313" key="1">
    <source>
        <dbReference type="EMBL" id="MBP3955338.1"/>
    </source>
</evidence>
<protein>
    <submittedName>
        <fullName evidence="1">Uncharacterized protein</fullName>
    </submittedName>
</protein>
<proteinExistence type="predicted"/>
<dbReference type="RefSeq" id="WP_210653420.1">
    <property type="nucleotide sequence ID" value="NZ_JAGKQQ010000001.1"/>
</dbReference>
<accession>A0ABS5BNN3</accession>
<dbReference type="Proteomes" id="UP000676565">
    <property type="component" value="Unassembled WGS sequence"/>
</dbReference>